<protein>
    <recommendedName>
        <fullName evidence="5">Pentatricopeptide repeat-containing protein</fullName>
    </recommendedName>
</protein>
<proteinExistence type="predicted"/>
<dbReference type="PROSITE" id="PS51375">
    <property type="entry name" value="PPR"/>
    <property type="match status" value="6"/>
</dbReference>
<dbReference type="Pfam" id="PF13812">
    <property type="entry name" value="PPR_3"/>
    <property type="match status" value="1"/>
</dbReference>
<dbReference type="Gene3D" id="1.25.40.10">
    <property type="entry name" value="Tetratricopeptide repeat domain"/>
    <property type="match status" value="5"/>
</dbReference>
<dbReference type="Pfam" id="PF01535">
    <property type="entry name" value="PPR"/>
    <property type="match status" value="1"/>
</dbReference>
<dbReference type="GO" id="GO:0048731">
    <property type="term" value="P:system development"/>
    <property type="evidence" value="ECO:0007669"/>
    <property type="project" value="UniProtKB-ARBA"/>
</dbReference>
<evidence type="ECO:0000313" key="3">
    <source>
        <dbReference type="EMBL" id="KAH7295913.1"/>
    </source>
</evidence>
<organism evidence="3 4">
    <name type="scientific">Ceratopteris richardii</name>
    <name type="common">Triangle waterfern</name>
    <dbReference type="NCBI Taxonomy" id="49495"/>
    <lineage>
        <taxon>Eukaryota</taxon>
        <taxon>Viridiplantae</taxon>
        <taxon>Streptophyta</taxon>
        <taxon>Embryophyta</taxon>
        <taxon>Tracheophyta</taxon>
        <taxon>Polypodiopsida</taxon>
        <taxon>Polypodiidae</taxon>
        <taxon>Polypodiales</taxon>
        <taxon>Pteridineae</taxon>
        <taxon>Pteridaceae</taxon>
        <taxon>Parkerioideae</taxon>
        <taxon>Ceratopteris</taxon>
    </lineage>
</organism>
<dbReference type="Proteomes" id="UP000825935">
    <property type="component" value="Chromosome 27"/>
</dbReference>
<evidence type="ECO:0000256" key="2">
    <source>
        <dbReference type="PROSITE-ProRule" id="PRU00708"/>
    </source>
</evidence>
<dbReference type="InterPro" id="IPR046960">
    <property type="entry name" value="PPR_At4g14850-like_plant"/>
</dbReference>
<sequence length="708" mass="78234">MPTKQELSACSWISPSNVGPEEPRSFHNVIALLKVFARHSLRQEGRWLHTLICCLGYDLHVSVSNAVIQLYARCHLVLEAKATFDATPFPNQYTWNHLLVAYGQNGLAAEAHRVFQRLPARNVVSWNALIAAYVKNGHSLHALHVFSCMHTEGYCPDNVTFLAALDACATFAAFSENKPNSPSVDYEHSWCANVYTKKEGVQKVRYIHMAINSTGLERDVSVINALINAYGKYGAVHDAKSLFDTLQYPNFVTWTAMLAASTHSGDGEFALLLFRRMTLEGIAPTNITFACVLDASSSIGALSAGKIIHTTILHTDYIGDSLVENALLSMYGECRCMHIAEFIFTNMEFPNAVSWNSMIVTYSWNGYVKDALKFYDLMQWNGVEPDPITYVAVIHACAGLRALEEGCKLHTTVIMTGCEHRLAVASSLVSMYGNCMLVHDALGVFASVKYHDIVLWNSMLGALVLNENYKEALNLFSQMNSVGLQPDGITFCSILEVCAGTLSVKEGETVHLYVDLHGYAQHPMVGTALLDMYAKCGIISKARGVFDTLVHRSVVTWTAMVSCFAQNGAGSEALVLLQDMKNAGIELDILTFISIINACSYSGLVEEGAHYSVAMNRDYGLRGTLDFFLSIIDLLGRSGRLDEVQFMVHLVPFVEDGICWECFLASSRVHRDIDHGYQAACHCFEVDPEKASPFVALENLCVETMTFN</sequence>
<keyword evidence="4" id="KW-1185">Reference proteome</keyword>
<evidence type="ECO:0000256" key="1">
    <source>
        <dbReference type="ARBA" id="ARBA00022737"/>
    </source>
</evidence>
<dbReference type="PANTHER" id="PTHR47926:SF533">
    <property type="entry name" value="DYW DOMAIN-CONTAINING PROTEIN"/>
    <property type="match status" value="1"/>
</dbReference>
<dbReference type="NCBIfam" id="TIGR00756">
    <property type="entry name" value="PPR"/>
    <property type="match status" value="4"/>
</dbReference>
<dbReference type="EMBL" id="CM035432">
    <property type="protein sequence ID" value="KAH7295913.1"/>
    <property type="molecule type" value="Genomic_DNA"/>
</dbReference>
<dbReference type="GO" id="GO:0003723">
    <property type="term" value="F:RNA binding"/>
    <property type="evidence" value="ECO:0007669"/>
    <property type="project" value="InterPro"/>
</dbReference>
<feature type="repeat" description="PPR" evidence="2">
    <location>
        <begin position="351"/>
        <end position="385"/>
    </location>
</feature>
<dbReference type="Pfam" id="PF13041">
    <property type="entry name" value="PPR_2"/>
    <property type="match status" value="4"/>
</dbReference>
<dbReference type="FunFam" id="1.25.40.10:FF:000343">
    <property type="entry name" value="Pentatricopeptide repeat-containing protein At3g58590"/>
    <property type="match status" value="1"/>
</dbReference>
<feature type="repeat" description="PPR" evidence="2">
    <location>
        <begin position="250"/>
        <end position="284"/>
    </location>
</feature>
<feature type="repeat" description="PPR" evidence="2">
    <location>
        <begin position="91"/>
        <end position="121"/>
    </location>
</feature>
<keyword evidence="1" id="KW-0677">Repeat</keyword>
<evidence type="ECO:0008006" key="5">
    <source>
        <dbReference type="Google" id="ProtNLM"/>
    </source>
</evidence>
<gene>
    <name evidence="3" type="ORF">KP509_27G070400</name>
</gene>
<dbReference type="PANTHER" id="PTHR47926">
    <property type="entry name" value="PENTATRICOPEPTIDE REPEAT-CONTAINING PROTEIN"/>
    <property type="match status" value="1"/>
</dbReference>
<dbReference type="InterPro" id="IPR002885">
    <property type="entry name" value="PPR_rpt"/>
</dbReference>
<feature type="repeat" description="PPR" evidence="2">
    <location>
        <begin position="452"/>
        <end position="486"/>
    </location>
</feature>
<dbReference type="AlphaFoldDB" id="A0A8T2RK44"/>
<dbReference type="InterPro" id="IPR011990">
    <property type="entry name" value="TPR-like_helical_dom_sf"/>
</dbReference>
<feature type="repeat" description="PPR" evidence="2">
    <location>
        <begin position="122"/>
        <end position="156"/>
    </location>
</feature>
<dbReference type="FunFam" id="1.25.40.10:FF:000158">
    <property type="entry name" value="pentatricopeptide repeat-containing protein At2g33680"/>
    <property type="match status" value="1"/>
</dbReference>
<dbReference type="OMA" id="HCWIRER"/>
<evidence type="ECO:0000313" key="4">
    <source>
        <dbReference type="Proteomes" id="UP000825935"/>
    </source>
</evidence>
<name>A0A8T2RK44_CERRI</name>
<reference evidence="3 4" key="1">
    <citation type="submission" date="2021-08" db="EMBL/GenBank/DDBJ databases">
        <title>WGS assembly of Ceratopteris richardii.</title>
        <authorList>
            <person name="Marchant D.B."/>
            <person name="Chen G."/>
            <person name="Jenkins J."/>
            <person name="Shu S."/>
            <person name="Leebens-Mack J."/>
            <person name="Grimwood J."/>
            <person name="Schmutz J."/>
            <person name="Soltis P."/>
            <person name="Soltis D."/>
            <person name="Chen Z.-H."/>
        </authorList>
    </citation>
    <scope>NUCLEOTIDE SEQUENCE [LARGE SCALE GENOMIC DNA]</scope>
    <source>
        <strain evidence="3">Whitten #5841</strain>
        <tissue evidence="3">Leaf</tissue>
    </source>
</reference>
<feature type="repeat" description="PPR" evidence="2">
    <location>
        <begin position="553"/>
        <end position="587"/>
    </location>
</feature>
<accession>A0A8T2RK44</accession>
<dbReference type="GO" id="GO:0009451">
    <property type="term" value="P:RNA modification"/>
    <property type="evidence" value="ECO:0007669"/>
    <property type="project" value="InterPro"/>
</dbReference>
<comment type="caution">
    <text evidence="3">The sequence shown here is derived from an EMBL/GenBank/DDBJ whole genome shotgun (WGS) entry which is preliminary data.</text>
</comment>